<dbReference type="Gene3D" id="3.40.350.10">
    <property type="entry name" value="Creatinase/prolidase N-terminal domain"/>
    <property type="match status" value="1"/>
</dbReference>
<keyword evidence="4" id="KW-1185">Reference proteome</keyword>
<dbReference type="InterPro" id="IPR000994">
    <property type="entry name" value="Pept_M24"/>
</dbReference>
<dbReference type="InterPro" id="IPR000587">
    <property type="entry name" value="Creatinase_N"/>
</dbReference>
<dbReference type="InterPro" id="IPR036005">
    <property type="entry name" value="Creatinase/aminopeptidase-like"/>
</dbReference>
<evidence type="ECO:0000313" key="3">
    <source>
        <dbReference type="EMBL" id="MDX8473507.1"/>
    </source>
</evidence>
<dbReference type="SUPFAM" id="SSF53092">
    <property type="entry name" value="Creatinase/prolidase N-terminal domain"/>
    <property type="match status" value="1"/>
</dbReference>
<dbReference type="InterPro" id="IPR029149">
    <property type="entry name" value="Creatin/AminoP/Spt16_N"/>
</dbReference>
<dbReference type="CDD" id="cd01066">
    <property type="entry name" value="APP_MetAP"/>
    <property type="match status" value="1"/>
</dbReference>
<evidence type="ECO:0000259" key="2">
    <source>
        <dbReference type="Pfam" id="PF01321"/>
    </source>
</evidence>
<comment type="caution">
    <text evidence="3">The sequence shown here is derived from an EMBL/GenBank/DDBJ whole genome shotgun (WGS) entry which is preliminary data.</text>
</comment>
<dbReference type="InterPro" id="IPR050659">
    <property type="entry name" value="Peptidase_M24B"/>
</dbReference>
<evidence type="ECO:0000259" key="1">
    <source>
        <dbReference type="Pfam" id="PF00557"/>
    </source>
</evidence>
<dbReference type="RefSeq" id="WP_320327790.1">
    <property type="nucleotide sequence ID" value="NZ_JAVIIZ010000008.1"/>
</dbReference>
<dbReference type="Gene3D" id="3.90.230.10">
    <property type="entry name" value="Creatinase/methionine aminopeptidase superfamily"/>
    <property type="match status" value="1"/>
</dbReference>
<dbReference type="PANTHER" id="PTHR46112:SF2">
    <property type="entry name" value="XAA-PRO AMINOPEPTIDASE P-RELATED"/>
    <property type="match status" value="1"/>
</dbReference>
<organism evidence="3 4">
    <name type="scientific">Mesorhizobium dulcispinae</name>
    <dbReference type="NCBI Taxonomy" id="3072316"/>
    <lineage>
        <taxon>Bacteria</taxon>
        <taxon>Pseudomonadati</taxon>
        <taxon>Pseudomonadota</taxon>
        <taxon>Alphaproteobacteria</taxon>
        <taxon>Hyphomicrobiales</taxon>
        <taxon>Phyllobacteriaceae</taxon>
        <taxon>Mesorhizobium</taxon>
    </lineage>
</organism>
<feature type="domain" description="Creatinase N-terminal" evidence="2">
    <location>
        <begin position="24"/>
        <end position="157"/>
    </location>
</feature>
<dbReference type="Pfam" id="PF01321">
    <property type="entry name" value="Creatinase_N"/>
    <property type="match status" value="1"/>
</dbReference>
<name>A0ABU4XFE9_9HYPH</name>
<feature type="domain" description="Peptidase M24" evidence="1">
    <location>
        <begin position="165"/>
        <end position="352"/>
    </location>
</feature>
<dbReference type="PANTHER" id="PTHR46112">
    <property type="entry name" value="AMINOPEPTIDASE"/>
    <property type="match status" value="1"/>
</dbReference>
<sequence length="390" mass="42032">MNMLDKGSGEAVAPYFESEEFDRRRDAVRHAMSGRGIDTLLVSAPENIFYLTGLDHWGYFAPHILVVPADGEMILLTRAMEKVTIANQVRNARFEGHHDGETVADLLGRVLSGRLGSVGIESWSSGLPHGLAEALKERLTASRFLDASGLIDDIRMVKSPAEQALMRATAKVSDAGAQAAIEAIAEGASERHVAAEAERAMIEAGGTFPGFGPFIRSTRRLGEEHTTWTSDRFGTGDAVFLELTGCVARYHAPLGRLIHVGHAAKETYEMAALTADAFAAVVGAMREGVLFRDVYAAWQGVVDRAGLSHYRRHHCGYVVGIGLPPSWTGGNKVTGLRRDSDIVLKTGMSFHVLSWLMGTGRGDFFMSNAVLLGPSGAEVLTRTPSGVTVR</sequence>
<accession>A0ABU4XFE9</accession>
<protein>
    <submittedName>
        <fullName evidence="3">Xaa-Pro peptidase family protein</fullName>
    </submittedName>
</protein>
<dbReference type="Pfam" id="PF00557">
    <property type="entry name" value="Peptidase_M24"/>
    <property type="match status" value="1"/>
</dbReference>
<evidence type="ECO:0000313" key="4">
    <source>
        <dbReference type="Proteomes" id="UP001271780"/>
    </source>
</evidence>
<gene>
    <name evidence="3" type="ORF">RFM27_15615</name>
</gene>
<proteinExistence type="predicted"/>
<reference evidence="3 4" key="1">
    <citation type="submission" date="2023-08" db="EMBL/GenBank/DDBJ databases">
        <title>Implementing the SeqCode for naming new Mesorhizobium species isolated from Vachellia karroo root nodules.</title>
        <authorList>
            <person name="Van Lill M."/>
        </authorList>
    </citation>
    <scope>NUCLEOTIDE SEQUENCE [LARGE SCALE GENOMIC DNA]</scope>
    <source>
        <strain evidence="3 4">VK23A</strain>
    </source>
</reference>
<dbReference type="Proteomes" id="UP001271780">
    <property type="component" value="Unassembled WGS sequence"/>
</dbReference>
<dbReference type="EMBL" id="JAVIIZ010000008">
    <property type="protein sequence ID" value="MDX8473507.1"/>
    <property type="molecule type" value="Genomic_DNA"/>
</dbReference>
<dbReference type="SUPFAM" id="SSF55920">
    <property type="entry name" value="Creatinase/aminopeptidase"/>
    <property type="match status" value="1"/>
</dbReference>